<gene>
    <name evidence="1" type="ORF">LSJ_3035</name>
</gene>
<dbReference type="RefSeq" id="WP_044005799.1">
    <property type="nucleotide sequence ID" value="NZ_CP007648.1"/>
</dbReference>
<dbReference type="AlphaFoldDB" id="A0A089QFX3"/>
<dbReference type="KEGG" id="lsj:LSJ_3035"/>
<dbReference type="Proteomes" id="UP000029488">
    <property type="component" value="Plasmid pMP1046B"/>
</dbReference>
<sequence>MKMERTFNEINVKMVTHEEYEKLMRLCHNLTYEARKRDDIEYLNQMLDEYYAIRDYFYSLHSDEYWYKRLDGMSDDEFLKEGIKIVHFPNYQNIPSKMVLGRVVRNIKLIDYTVYAGYNLAFKNSCVLRANDLNIKKKKIADKMSWIGEVEEKEGKPLSKIPVEDFCKYFYSEKIATAGFQRSEFLWCVKGLLKHDGMTETEIEEYTDTYIKHVVKEVAERSNAELESSQTLYGEINKVLGTVYSRGKSFKYRFTNARDQVIICLVLLGVTIDEFQYLDEKDFNSKDFKDNGVLTIRNPKMGTRTIEIPLSLKLKMNEYLGMVHTKSSDGSLIVGVRAVNDEYVRITERQVRVAVMKYDDKMKKATDLTQIGRMLNFMDVVREYEEEHGEKPKGDYFEDKENLDLITNNMRRYGMLHADGFITVDDMKFIQLQYHKFYANYLGTRVQ</sequence>
<reference evidence="1 2" key="1">
    <citation type="journal article" date="2014" name="BMC Genomics">
        <title>Unusual genome complexity in Lactobacillus salivarius JCM1046.</title>
        <authorList>
            <person name="Raftis E.J."/>
            <person name="Forde B.M."/>
            <person name="Claesson M.J."/>
            <person name="O'Toole P.W."/>
        </authorList>
    </citation>
    <scope>NUCLEOTIDE SEQUENCE [LARGE SCALE GENOMIC DNA]</scope>
    <source>
        <strain evidence="1 2">JCM1046</strain>
        <plasmid evidence="1 2">pMP1046B</plasmid>
    </source>
</reference>
<evidence type="ECO:0000313" key="2">
    <source>
        <dbReference type="Proteomes" id="UP000029488"/>
    </source>
</evidence>
<evidence type="ECO:0000313" key="1">
    <source>
        <dbReference type="EMBL" id="AIR11655.1"/>
    </source>
</evidence>
<name>A0A089QFX3_9LACO</name>
<geneLocation type="plasmid" evidence="1 2">
    <name>pMP1046B</name>
</geneLocation>
<dbReference type="EMBL" id="CP007648">
    <property type="protein sequence ID" value="AIR11655.1"/>
    <property type="molecule type" value="Genomic_DNA"/>
</dbReference>
<protein>
    <submittedName>
        <fullName evidence="1">Uncharacterized protein</fullName>
    </submittedName>
</protein>
<organism evidence="1 2">
    <name type="scientific">Ligilactobacillus salivarius</name>
    <dbReference type="NCBI Taxonomy" id="1624"/>
    <lineage>
        <taxon>Bacteria</taxon>
        <taxon>Bacillati</taxon>
        <taxon>Bacillota</taxon>
        <taxon>Bacilli</taxon>
        <taxon>Lactobacillales</taxon>
        <taxon>Lactobacillaceae</taxon>
        <taxon>Ligilactobacillus</taxon>
    </lineage>
</organism>
<proteinExistence type="predicted"/>
<keyword evidence="1" id="KW-0614">Plasmid</keyword>
<accession>A0A089QFX3</accession>